<accession>A0A3Q3VLX3</accession>
<dbReference type="SUPFAM" id="SSF81321">
    <property type="entry name" value="Family A G protein-coupled receptor-like"/>
    <property type="match status" value="1"/>
</dbReference>
<feature type="transmembrane region" description="Helical" evidence="12">
    <location>
        <begin position="261"/>
        <end position="285"/>
    </location>
</feature>
<proteinExistence type="inferred from homology"/>
<evidence type="ECO:0000256" key="2">
    <source>
        <dbReference type="ARBA" id="ARBA00005314"/>
    </source>
</evidence>
<feature type="compositionally biased region" description="Polar residues" evidence="11">
    <location>
        <begin position="421"/>
        <end position="430"/>
    </location>
</feature>
<dbReference type="Gene3D" id="1.20.1070.10">
    <property type="entry name" value="Rhodopsin 7-helix transmembrane proteins"/>
    <property type="match status" value="1"/>
</dbReference>
<feature type="transmembrane region" description="Helical" evidence="12">
    <location>
        <begin position="220"/>
        <end position="241"/>
    </location>
</feature>
<evidence type="ECO:0000259" key="13">
    <source>
        <dbReference type="PROSITE" id="PS50227"/>
    </source>
</evidence>
<keyword evidence="8" id="KW-0675">Receptor</keyword>
<evidence type="ECO:0000256" key="10">
    <source>
        <dbReference type="ARBA" id="ARBA00023224"/>
    </source>
</evidence>
<feature type="compositionally biased region" description="Gly residues" evidence="11">
    <location>
        <begin position="399"/>
        <end position="414"/>
    </location>
</feature>
<evidence type="ECO:0000256" key="4">
    <source>
        <dbReference type="ARBA" id="ARBA00022692"/>
    </source>
</evidence>
<evidence type="ECO:0000256" key="6">
    <source>
        <dbReference type="ARBA" id="ARBA00023040"/>
    </source>
</evidence>
<evidence type="ECO:0000259" key="14">
    <source>
        <dbReference type="PROSITE" id="PS50261"/>
    </source>
</evidence>
<evidence type="ECO:0000256" key="7">
    <source>
        <dbReference type="ARBA" id="ARBA00023136"/>
    </source>
</evidence>
<dbReference type="InterPro" id="IPR001879">
    <property type="entry name" value="GPCR_2_extracellular_dom"/>
</dbReference>
<keyword evidence="6" id="KW-0297">G-protein coupled receptor</keyword>
<evidence type="ECO:0000256" key="11">
    <source>
        <dbReference type="SAM" id="MobiDB-lite"/>
    </source>
</evidence>
<dbReference type="CDD" id="cd15265">
    <property type="entry name" value="7tmB1_PTHR"/>
    <property type="match status" value="1"/>
</dbReference>
<dbReference type="GO" id="GO:0017046">
    <property type="term" value="F:peptide hormone binding"/>
    <property type="evidence" value="ECO:0007669"/>
    <property type="project" value="TreeGrafter"/>
</dbReference>
<keyword evidence="4 12" id="KW-0812">Transmembrane</keyword>
<dbReference type="GO" id="GO:0007166">
    <property type="term" value="P:cell surface receptor signaling pathway"/>
    <property type="evidence" value="ECO:0007669"/>
    <property type="project" value="InterPro"/>
</dbReference>
<feature type="domain" description="G-protein coupled receptors family 2 profile 1" evidence="13">
    <location>
        <begin position="6"/>
        <end position="89"/>
    </location>
</feature>
<dbReference type="GO" id="GO:0005886">
    <property type="term" value="C:plasma membrane"/>
    <property type="evidence" value="ECO:0007669"/>
    <property type="project" value="UniProtKB-SubCell"/>
</dbReference>
<keyword evidence="10" id="KW-0807">Transducer</keyword>
<evidence type="ECO:0000313" key="16">
    <source>
        <dbReference type="Proteomes" id="UP000261620"/>
    </source>
</evidence>
<reference evidence="15" key="2">
    <citation type="submission" date="2025-09" db="UniProtKB">
        <authorList>
            <consortium name="Ensembl"/>
        </authorList>
    </citation>
    <scope>IDENTIFICATION</scope>
</reference>
<feature type="transmembrane region" description="Helical" evidence="12">
    <location>
        <begin position="105"/>
        <end position="128"/>
    </location>
</feature>
<reference evidence="15" key="1">
    <citation type="submission" date="2025-08" db="UniProtKB">
        <authorList>
            <consortium name="Ensembl"/>
        </authorList>
    </citation>
    <scope>IDENTIFICATION</scope>
</reference>
<evidence type="ECO:0000256" key="8">
    <source>
        <dbReference type="ARBA" id="ARBA00023170"/>
    </source>
</evidence>
<evidence type="ECO:0000256" key="3">
    <source>
        <dbReference type="ARBA" id="ARBA00022475"/>
    </source>
</evidence>
<dbReference type="GO" id="GO:0008528">
    <property type="term" value="F:G protein-coupled peptide receptor activity"/>
    <property type="evidence" value="ECO:0007669"/>
    <property type="project" value="TreeGrafter"/>
</dbReference>
<dbReference type="OMA" id="EMSQKAC"/>
<dbReference type="AlphaFoldDB" id="A0A3Q3VLX3"/>
<dbReference type="Proteomes" id="UP000261620">
    <property type="component" value="Unplaced"/>
</dbReference>
<organism evidence="15 16">
    <name type="scientific">Mola mola</name>
    <name type="common">Ocean sunfish</name>
    <name type="synonym">Tetraodon mola</name>
    <dbReference type="NCBI Taxonomy" id="94237"/>
    <lineage>
        <taxon>Eukaryota</taxon>
        <taxon>Metazoa</taxon>
        <taxon>Chordata</taxon>
        <taxon>Craniata</taxon>
        <taxon>Vertebrata</taxon>
        <taxon>Euteleostomi</taxon>
        <taxon>Actinopterygii</taxon>
        <taxon>Neopterygii</taxon>
        <taxon>Teleostei</taxon>
        <taxon>Neoteleostei</taxon>
        <taxon>Acanthomorphata</taxon>
        <taxon>Eupercaria</taxon>
        <taxon>Tetraodontiformes</taxon>
        <taxon>Molidae</taxon>
        <taxon>Mola</taxon>
    </lineage>
</organism>
<evidence type="ECO:0000256" key="9">
    <source>
        <dbReference type="ARBA" id="ARBA00023180"/>
    </source>
</evidence>
<dbReference type="STRING" id="94237.ENSMMOP00000001473"/>
<feature type="domain" description="G-protein coupled receptors family 2 profile 2" evidence="14">
    <location>
        <begin position="103"/>
        <end position="325"/>
    </location>
</feature>
<dbReference type="InterPro" id="IPR017981">
    <property type="entry name" value="GPCR_2-like_7TM"/>
</dbReference>
<dbReference type="Ensembl" id="ENSMMOT00000001502.1">
    <property type="protein sequence ID" value="ENSMMOP00000001473.1"/>
    <property type="gene ID" value="ENSMMOG00000001235.1"/>
</dbReference>
<dbReference type="Pfam" id="PF02793">
    <property type="entry name" value="HRM"/>
    <property type="match status" value="1"/>
</dbReference>
<keyword evidence="5 12" id="KW-1133">Transmembrane helix</keyword>
<dbReference type="GO" id="GO:0007188">
    <property type="term" value="P:adenylate cyclase-modulating G protein-coupled receptor signaling pathway"/>
    <property type="evidence" value="ECO:0007669"/>
    <property type="project" value="TreeGrafter"/>
</dbReference>
<dbReference type="Gene3D" id="4.10.1240.10">
    <property type="entry name" value="GPCR, family 2, extracellular hormone receptor domain"/>
    <property type="match status" value="1"/>
</dbReference>
<dbReference type="InterPro" id="IPR000832">
    <property type="entry name" value="GPCR_2_secretin-like"/>
</dbReference>
<dbReference type="PROSITE" id="PS00649">
    <property type="entry name" value="G_PROTEIN_RECEP_F2_1"/>
    <property type="match status" value="1"/>
</dbReference>
<dbReference type="PRINTS" id="PR00249">
    <property type="entry name" value="GPCRSECRETIN"/>
</dbReference>
<keyword evidence="3" id="KW-1003">Cell membrane</keyword>
<dbReference type="InterPro" id="IPR017983">
    <property type="entry name" value="GPCR_2_secretin-like_CS"/>
</dbReference>
<feature type="region of interest" description="Disordered" evidence="11">
    <location>
        <begin position="399"/>
        <end position="502"/>
    </location>
</feature>
<evidence type="ECO:0000256" key="1">
    <source>
        <dbReference type="ARBA" id="ARBA00004651"/>
    </source>
</evidence>
<dbReference type="SUPFAM" id="SSF111418">
    <property type="entry name" value="Hormone receptor domain"/>
    <property type="match status" value="1"/>
</dbReference>
<feature type="transmembrane region" description="Helical" evidence="12">
    <location>
        <begin position="183"/>
        <end position="200"/>
    </location>
</feature>
<dbReference type="PANTHER" id="PTHR45620">
    <property type="entry name" value="PDF RECEPTOR-LIKE PROTEIN-RELATED"/>
    <property type="match status" value="1"/>
</dbReference>
<keyword evidence="9" id="KW-0325">Glycoprotein</keyword>
<comment type="subcellular location">
    <subcellularLocation>
        <location evidence="1">Cell membrane</location>
        <topology evidence="1">Multi-pass membrane protein</topology>
    </subcellularLocation>
</comment>
<evidence type="ECO:0000256" key="5">
    <source>
        <dbReference type="ARBA" id="ARBA00022989"/>
    </source>
</evidence>
<dbReference type="PANTHER" id="PTHR45620:SF18">
    <property type="entry name" value="PARATHYROID HORMONE_PARATHYROID HORMONE-RELATED PEPTIDE RECEPTOR"/>
    <property type="match status" value="1"/>
</dbReference>
<dbReference type="Pfam" id="PF00002">
    <property type="entry name" value="7tm_2"/>
    <property type="match status" value="1"/>
</dbReference>
<evidence type="ECO:0000256" key="12">
    <source>
        <dbReference type="SAM" id="Phobius"/>
    </source>
</evidence>
<dbReference type="SMART" id="SM00008">
    <property type="entry name" value="HormR"/>
    <property type="match status" value="1"/>
</dbReference>
<keyword evidence="16" id="KW-1185">Reference proteome</keyword>
<dbReference type="PROSITE" id="PS50227">
    <property type="entry name" value="G_PROTEIN_RECEP_F2_3"/>
    <property type="match status" value="1"/>
</dbReference>
<dbReference type="InterPro" id="IPR036445">
    <property type="entry name" value="GPCR_2_extracell_dom_sf"/>
</dbReference>
<comment type="similarity">
    <text evidence="2">Belongs to the G-protein coupled receptor 2 family.</text>
</comment>
<dbReference type="InterPro" id="IPR050332">
    <property type="entry name" value="GPCR_2"/>
</dbReference>
<sequence>IGAHARCDRRIQAQISLVKEGHCIPEWDGIICWPRSRAGQMVSVMCPEYIYDFNHRGRAYRQCDASGSWEQVPSINRTWANYTECTTYLTSNHRSQEEVFQRLHLMYTVGYSISLASLLVAVSILCYFKRLHCTRNYIHIHLFTSFICRAVSIFVKDAALYSISDDSNAEAEFTKPHLAGCKVAVTFFLYFLATNHYWILVEGLYLHSLIFMAFLSEKNYLWALTVIGWGVPAVFVSIWVSARASLADTHCWDISAGKLKWIYQVPILAAIVVNFLLFVNIVRVLASKLWETNTGKLDPRQQYRKLLKSTLVLMPLFGVHYMMFFNSSQLTLCFVILFCSQVQAEVKKAWLRRSLTQDLKQKARMTSSGGSCYYGGMMSHTTTHSVSLSAANPRSLSFTGGGAVGSSGPAGGGSLLRPPRQQSLYPQSNLPGYVLEDTKTSDPQQELPVRRPGGKEVSVFSRHARASRGNHDSKSQGASPAQSPGAEEPDSSLSAKELETTL</sequence>
<keyword evidence="7 12" id="KW-0472">Membrane</keyword>
<dbReference type="PROSITE" id="PS50261">
    <property type="entry name" value="G_PROTEIN_RECEP_F2_4"/>
    <property type="match status" value="1"/>
</dbReference>
<evidence type="ECO:0000313" key="15">
    <source>
        <dbReference type="Ensembl" id="ENSMMOP00000001473.1"/>
    </source>
</evidence>
<protein>
    <submittedName>
        <fullName evidence="15">Uncharacterized protein</fullName>
    </submittedName>
</protein>
<name>A0A3Q3VLX3_MOLML</name>